<name>A0A5C3LU29_9AGAR</name>
<gene>
    <name evidence="1" type="ORF">BDQ12DRAFT_668466</name>
</gene>
<evidence type="ECO:0000313" key="1">
    <source>
        <dbReference type="EMBL" id="TFK35596.1"/>
    </source>
</evidence>
<evidence type="ECO:0008006" key="3">
    <source>
        <dbReference type="Google" id="ProtNLM"/>
    </source>
</evidence>
<proteinExistence type="predicted"/>
<organism evidence="1 2">
    <name type="scientific">Crucibulum laeve</name>
    <dbReference type="NCBI Taxonomy" id="68775"/>
    <lineage>
        <taxon>Eukaryota</taxon>
        <taxon>Fungi</taxon>
        <taxon>Dikarya</taxon>
        <taxon>Basidiomycota</taxon>
        <taxon>Agaricomycotina</taxon>
        <taxon>Agaricomycetes</taxon>
        <taxon>Agaricomycetidae</taxon>
        <taxon>Agaricales</taxon>
        <taxon>Agaricineae</taxon>
        <taxon>Nidulariaceae</taxon>
        <taxon>Crucibulum</taxon>
    </lineage>
</organism>
<dbReference type="AlphaFoldDB" id="A0A5C3LU29"/>
<dbReference type="EMBL" id="ML213620">
    <property type="protein sequence ID" value="TFK35596.1"/>
    <property type="molecule type" value="Genomic_DNA"/>
</dbReference>
<accession>A0A5C3LU29</accession>
<keyword evidence="2" id="KW-1185">Reference proteome</keyword>
<dbReference type="OrthoDB" id="941679at2759"/>
<dbReference type="STRING" id="68775.A0A5C3LU29"/>
<reference evidence="1 2" key="1">
    <citation type="journal article" date="2019" name="Nat. Ecol. Evol.">
        <title>Megaphylogeny resolves global patterns of mushroom evolution.</title>
        <authorList>
            <person name="Varga T."/>
            <person name="Krizsan K."/>
            <person name="Foldi C."/>
            <person name="Dima B."/>
            <person name="Sanchez-Garcia M."/>
            <person name="Sanchez-Ramirez S."/>
            <person name="Szollosi G.J."/>
            <person name="Szarkandi J.G."/>
            <person name="Papp V."/>
            <person name="Albert L."/>
            <person name="Andreopoulos W."/>
            <person name="Angelini C."/>
            <person name="Antonin V."/>
            <person name="Barry K.W."/>
            <person name="Bougher N.L."/>
            <person name="Buchanan P."/>
            <person name="Buyck B."/>
            <person name="Bense V."/>
            <person name="Catcheside P."/>
            <person name="Chovatia M."/>
            <person name="Cooper J."/>
            <person name="Damon W."/>
            <person name="Desjardin D."/>
            <person name="Finy P."/>
            <person name="Geml J."/>
            <person name="Haridas S."/>
            <person name="Hughes K."/>
            <person name="Justo A."/>
            <person name="Karasinski D."/>
            <person name="Kautmanova I."/>
            <person name="Kiss B."/>
            <person name="Kocsube S."/>
            <person name="Kotiranta H."/>
            <person name="LaButti K.M."/>
            <person name="Lechner B.E."/>
            <person name="Liimatainen K."/>
            <person name="Lipzen A."/>
            <person name="Lukacs Z."/>
            <person name="Mihaltcheva S."/>
            <person name="Morgado L.N."/>
            <person name="Niskanen T."/>
            <person name="Noordeloos M.E."/>
            <person name="Ohm R.A."/>
            <person name="Ortiz-Santana B."/>
            <person name="Ovrebo C."/>
            <person name="Racz N."/>
            <person name="Riley R."/>
            <person name="Savchenko A."/>
            <person name="Shiryaev A."/>
            <person name="Soop K."/>
            <person name="Spirin V."/>
            <person name="Szebenyi C."/>
            <person name="Tomsovsky M."/>
            <person name="Tulloss R.E."/>
            <person name="Uehling J."/>
            <person name="Grigoriev I.V."/>
            <person name="Vagvolgyi C."/>
            <person name="Papp T."/>
            <person name="Martin F.M."/>
            <person name="Miettinen O."/>
            <person name="Hibbett D.S."/>
            <person name="Nagy L.G."/>
        </authorList>
    </citation>
    <scope>NUCLEOTIDE SEQUENCE [LARGE SCALE GENOMIC DNA]</scope>
    <source>
        <strain evidence="1 2">CBS 166.37</strain>
    </source>
</reference>
<sequence>MPAGVTQINNNVQTFRVACIEYGARRFVSLTVGNELNNWPSNIMAKSSTCEANIRDNPSLCRANFVGANAHIYQKSNADLVTFESPSGLESRGRNIGVTVPFRYVSVSVYAFEHDAQLWKGNDNERSFGFFGKIQLNSKAFNPC</sequence>
<evidence type="ECO:0000313" key="2">
    <source>
        <dbReference type="Proteomes" id="UP000308652"/>
    </source>
</evidence>
<protein>
    <recommendedName>
        <fullName evidence="3">Glycoside hydrolase superfamily</fullName>
    </recommendedName>
</protein>
<dbReference type="Proteomes" id="UP000308652">
    <property type="component" value="Unassembled WGS sequence"/>
</dbReference>